<dbReference type="Pfam" id="PF13460">
    <property type="entry name" value="NAD_binding_10"/>
    <property type="match status" value="1"/>
</dbReference>
<dbReference type="GO" id="GO:0004029">
    <property type="term" value="F:aldehyde dehydrogenase (NAD+) activity"/>
    <property type="evidence" value="ECO:0007669"/>
    <property type="project" value="TreeGrafter"/>
</dbReference>
<dbReference type="InterPro" id="IPR016040">
    <property type="entry name" value="NAD(P)-bd_dom"/>
</dbReference>
<protein>
    <recommendedName>
        <fullName evidence="1">NAD(P)-binding domain-containing protein</fullName>
    </recommendedName>
</protein>
<dbReference type="GO" id="GO:0005737">
    <property type="term" value="C:cytoplasm"/>
    <property type="evidence" value="ECO:0007669"/>
    <property type="project" value="TreeGrafter"/>
</dbReference>
<dbReference type="InterPro" id="IPR036291">
    <property type="entry name" value="NAD(P)-bd_dom_sf"/>
</dbReference>
<sequence>MSKSLFLLGTGFIGGSVLTALLEKKQYRISALSRDPKKSERLEALGVRPVQGELSSDEVISKEAAEADIIMHIATADDLPSVKSILKGLRQRSADKAPAIYIHTSGTGVLTVPTHPVDVIFNDKDQAKFDRLIPDHAPHREIDLTIKKAVESKELNAKVSIMLPPNIYGVGTGPFNRTTIQIPLWIKEAIANLVTAYLTLLSHLEQTTSTPPLYVIAETGEHRWGDLAPLVEKELKQRGLIKSDAETVVDPEGSVETETGTQSRSKAEWLHDWGWQVKQLPSVAESLPTEIDEMQRTGAV</sequence>
<accession>A0AAV5GRJ5</accession>
<keyword evidence="3" id="KW-1185">Reference proteome</keyword>
<dbReference type="PANTHER" id="PTHR48079">
    <property type="entry name" value="PROTEIN YEEZ"/>
    <property type="match status" value="1"/>
</dbReference>
<dbReference type="Proteomes" id="UP001342314">
    <property type="component" value="Unassembled WGS sequence"/>
</dbReference>
<dbReference type="EMBL" id="BQKY01000008">
    <property type="protein sequence ID" value="GJN91313.1"/>
    <property type="molecule type" value="Genomic_DNA"/>
</dbReference>
<evidence type="ECO:0000259" key="1">
    <source>
        <dbReference type="Pfam" id="PF13460"/>
    </source>
</evidence>
<dbReference type="PANTHER" id="PTHR48079:SF6">
    <property type="entry name" value="NAD(P)-BINDING DOMAIN-CONTAINING PROTEIN-RELATED"/>
    <property type="match status" value="1"/>
</dbReference>
<dbReference type="SUPFAM" id="SSF51735">
    <property type="entry name" value="NAD(P)-binding Rossmann-fold domains"/>
    <property type="match status" value="1"/>
</dbReference>
<evidence type="ECO:0000313" key="2">
    <source>
        <dbReference type="EMBL" id="GJN91313.1"/>
    </source>
</evidence>
<dbReference type="Gene3D" id="3.40.50.720">
    <property type="entry name" value="NAD(P)-binding Rossmann-like Domain"/>
    <property type="match status" value="1"/>
</dbReference>
<organism evidence="2 3">
    <name type="scientific">Rhodotorula paludigena</name>
    <dbReference type="NCBI Taxonomy" id="86838"/>
    <lineage>
        <taxon>Eukaryota</taxon>
        <taxon>Fungi</taxon>
        <taxon>Dikarya</taxon>
        <taxon>Basidiomycota</taxon>
        <taxon>Pucciniomycotina</taxon>
        <taxon>Microbotryomycetes</taxon>
        <taxon>Sporidiobolales</taxon>
        <taxon>Sporidiobolaceae</taxon>
        <taxon>Rhodotorula</taxon>
    </lineage>
</organism>
<comment type="caution">
    <text evidence="2">The sequence shown here is derived from an EMBL/GenBank/DDBJ whole genome shotgun (WGS) entry which is preliminary data.</text>
</comment>
<dbReference type="InterPro" id="IPR051783">
    <property type="entry name" value="NAD(P)-dependent_oxidoreduct"/>
</dbReference>
<reference evidence="2 3" key="1">
    <citation type="submission" date="2021-12" db="EMBL/GenBank/DDBJ databases">
        <title>High titer production of polyol ester of fatty acids by Rhodotorula paludigena BS15 towards product separation-free biomass refinery.</title>
        <authorList>
            <person name="Mano J."/>
            <person name="Ono H."/>
            <person name="Tanaka T."/>
            <person name="Naito K."/>
            <person name="Sushida H."/>
            <person name="Ike M."/>
            <person name="Tokuyasu K."/>
            <person name="Kitaoka M."/>
        </authorList>
    </citation>
    <scope>NUCLEOTIDE SEQUENCE [LARGE SCALE GENOMIC DNA]</scope>
    <source>
        <strain evidence="2 3">BS15</strain>
    </source>
</reference>
<evidence type="ECO:0000313" key="3">
    <source>
        <dbReference type="Proteomes" id="UP001342314"/>
    </source>
</evidence>
<gene>
    <name evidence="2" type="ORF">Rhopal_004332-T1</name>
</gene>
<proteinExistence type="predicted"/>
<dbReference type="AlphaFoldDB" id="A0AAV5GRJ5"/>
<feature type="domain" description="NAD(P)-binding" evidence="1">
    <location>
        <begin position="9"/>
        <end position="87"/>
    </location>
</feature>
<name>A0AAV5GRJ5_9BASI</name>